<evidence type="ECO:0000313" key="8">
    <source>
        <dbReference type="Proteomes" id="UP000036520"/>
    </source>
</evidence>
<keyword evidence="5 6" id="KW-0472">Membrane</keyword>
<dbReference type="KEGG" id="camu:CA2015_0844"/>
<dbReference type="Proteomes" id="UP000036520">
    <property type="component" value="Chromosome"/>
</dbReference>
<gene>
    <name evidence="7" type="ORF">CA2015_0844</name>
</gene>
<evidence type="ECO:0000256" key="2">
    <source>
        <dbReference type="ARBA" id="ARBA00009694"/>
    </source>
</evidence>
<feature type="transmembrane region" description="Helical" evidence="6">
    <location>
        <begin position="98"/>
        <end position="120"/>
    </location>
</feature>
<evidence type="ECO:0000313" key="7">
    <source>
        <dbReference type="EMBL" id="AKP50302.1"/>
    </source>
</evidence>
<evidence type="ECO:0000256" key="6">
    <source>
        <dbReference type="SAM" id="Phobius"/>
    </source>
</evidence>
<dbReference type="PANTHER" id="PTHR43461">
    <property type="entry name" value="TRANSMEMBRANE PROTEIN 256"/>
    <property type="match status" value="1"/>
</dbReference>
<feature type="transmembrane region" description="Helical" evidence="6">
    <location>
        <begin position="48"/>
        <end position="65"/>
    </location>
</feature>
<dbReference type="STRING" id="320787.CA2015_0844"/>
<keyword evidence="4 6" id="KW-1133">Transmembrane helix</keyword>
<dbReference type="GO" id="GO:0005886">
    <property type="term" value="C:plasma membrane"/>
    <property type="evidence" value="ECO:0007669"/>
    <property type="project" value="TreeGrafter"/>
</dbReference>
<reference evidence="7 8" key="1">
    <citation type="submission" date="2015-07" db="EMBL/GenBank/DDBJ databases">
        <authorList>
            <person name="Kim K.M."/>
        </authorList>
    </citation>
    <scope>NUCLEOTIDE SEQUENCE [LARGE SCALE GENOMIC DNA]</scope>
    <source>
        <strain evidence="7 8">KCTC 12363</strain>
    </source>
</reference>
<dbReference type="InterPro" id="IPR006696">
    <property type="entry name" value="DUF423"/>
</dbReference>
<evidence type="ECO:0000256" key="5">
    <source>
        <dbReference type="ARBA" id="ARBA00023136"/>
    </source>
</evidence>
<feature type="transmembrane region" description="Helical" evidence="6">
    <location>
        <begin position="72"/>
        <end position="92"/>
    </location>
</feature>
<keyword evidence="3 6" id="KW-0812">Transmembrane</keyword>
<sequence>MKTSHIIQTAAVFGALAVIFGAFGAHALEELLISTGRSDTYETAVNYHFYHSLALLMTGILYQLFPDKKRLAYSAVFFIAGIIIFSGSLYFLCLSQLTWLGAITPLGGLAFIIGWVMLLLSFGK</sequence>
<comment type="subcellular location">
    <subcellularLocation>
        <location evidence="1">Membrane</location>
        <topology evidence="1">Multi-pass membrane protein</topology>
    </subcellularLocation>
</comment>
<keyword evidence="8" id="KW-1185">Reference proteome</keyword>
<name>A0A0H4PPV8_9BACT</name>
<dbReference type="RefSeq" id="WP_048640758.1">
    <property type="nucleotide sequence ID" value="NZ_CAXBGM010000002.1"/>
</dbReference>
<comment type="similarity">
    <text evidence="2">Belongs to the UPF0382 family.</text>
</comment>
<evidence type="ECO:0000256" key="4">
    <source>
        <dbReference type="ARBA" id="ARBA00022989"/>
    </source>
</evidence>
<evidence type="ECO:0000256" key="3">
    <source>
        <dbReference type="ARBA" id="ARBA00022692"/>
    </source>
</evidence>
<protein>
    <submittedName>
        <fullName evidence="7">Membrane protein</fullName>
    </submittedName>
</protein>
<dbReference type="PANTHER" id="PTHR43461:SF1">
    <property type="entry name" value="TRANSMEMBRANE PROTEIN 256"/>
    <property type="match status" value="1"/>
</dbReference>
<dbReference type="Pfam" id="PF04241">
    <property type="entry name" value="DUF423"/>
    <property type="match status" value="1"/>
</dbReference>
<dbReference type="AlphaFoldDB" id="A0A0H4PPV8"/>
<dbReference type="EMBL" id="CP012040">
    <property type="protein sequence ID" value="AKP50302.1"/>
    <property type="molecule type" value="Genomic_DNA"/>
</dbReference>
<dbReference type="PATRIC" id="fig|320787.5.peg.942"/>
<accession>A0A0H4PPV8</accession>
<evidence type="ECO:0000256" key="1">
    <source>
        <dbReference type="ARBA" id="ARBA00004141"/>
    </source>
</evidence>
<organism evidence="7 8">
    <name type="scientific">Cyclobacterium amurskyense</name>
    <dbReference type="NCBI Taxonomy" id="320787"/>
    <lineage>
        <taxon>Bacteria</taxon>
        <taxon>Pseudomonadati</taxon>
        <taxon>Bacteroidota</taxon>
        <taxon>Cytophagia</taxon>
        <taxon>Cytophagales</taxon>
        <taxon>Cyclobacteriaceae</taxon>
        <taxon>Cyclobacterium</taxon>
    </lineage>
</organism>
<dbReference type="OrthoDB" id="9802121at2"/>
<proteinExistence type="inferred from homology"/>